<sequence>MKSLHLAAALAACAAAPALAVDVTVSAEGGNATSGHQYGFLHEDINNSGDGGIYAELIRNRAFQESPAFPASLSGWRALNSANLALNRLDTPLSEALPISVTVSPGPDGGPAGLLNEGYWGIDVKKAKTYAGTFWVYGGYEGAFKAELRSDDGGDGEVLGSVEVESAAVEGEWVEHEFELTPESDGANSNNTFALSFDPAGLAGESLDFNFISLFPPTYKGRKNGLRVDIAEALEGLHPTLLRFPGGNMLEGLDNTTHWDWKDSLGPLHQRPGFQGVWNYQQTHGLGIMEYLLWAEDMGLEVVVGVWAGLALNGDITPREDLQPFIDDALDEIEFIRGPADSTWGKRRAELGHPEPFPLRYVEVGNEDWLGGGEAGWESYKEYRFPMFLEAINAAHPDLVVISSGATSDGYPDLPSPAIGDYHPYREPDQLVDEFDRFDNDVGHIVGEVAATHPNGGTSWDGGLMQYPWWIGTVGEAVSLIGYERNADRVPGTFYAPVLRSLDRWQWAVTIVQFAADPALTTKSTSWFVWELFAAHPMTHTLPASSDAAWGPLYYVAGKNEDAGSSIWKGAVYNTTDGAAVPVSVTFEGVEAGSSAELTILTNEDGDPHAFNDPFTGVNIVGTETVTLEAGEGGAFEFELPQLSVAVLDTAVGGTDKKKKKRTMKL</sequence>
<dbReference type="EMBL" id="CM047945">
    <property type="protein sequence ID" value="KAI9898685.1"/>
    <property type="molecule type" value="Genomic_DNA"/>
</dbReference>
<dbReference type="Proteomes" id="UP001163324">
    <property type="component" value="Chromosome 6"/>
</dbReference>
<protein>
    <submittedName>
        <fullName evidence="1">Uncharacterized protein</fullName>
    </submittedName>
</protein>
<accession>A0ACC0UX04</accession>
<gene>
    <name evidence="1" type="ORF">N3K66_007045</name>
</gene>
<evidence type="ECO:0000313" key="1">
    <source>
        <dbReference type="EMBL" id="KAI9898685.1"/>
    </source>
</evidence>
<evidence type="ECO:0000313" key="2">
    <source>
        <dbReference type="Proteomes" id="UP001163324"/>
    </source>
</evidence>
<organism evidence="1 2">
    <name type="scientific">Trichothecium roseum</name>
    <dbReference type="NCBI Taxonomy" id="47278"/>
    <lineage>
        <taxon>Eukaryota</taxon>
        <taxon>Fungi</taxon>
        <taxon>Dikarya</taxon>
        <taxon>Ascomycota</taxon>
        <taxon>Pezizomycotina</taxon>
        <taxon>Sordariomycetes</taxon>
        <taxon>Hypocreomycetidae</taxon>
        <taxon>Hypocreales</taxon>
        <taxon>Hypocreales incertae sedis</taxon>
        <taxon>Trichothecium</taxon>
    </lineage>
</organism>
<keyword evidence="2" id="KW-1185">Reference proteome</keyword>
<name>A0ACC0UX04_9HYPO</name>
<proteinExistence type="predicted"/>
<reference evidence="1" key="1">
    <citation type="submission" date="2022-10" db="EMBL/GenBank/DDBJ databases">
        <title>Complete Genome of Trichothecium roseum strain YXFP-22015, a Plant Pathogen Isolated from Citrus.</title>
        <authorList>
            <person name="Wang Y."/>
            <person name="Zhu L."/>
        </authorList>
    </citation>
    <scope>NUCLEOTIDE SEQUENCE</scope>
    <source>
        <strain evidence="1">YXFP-22015</strain>
    </source>
</reference>
<comment type="caution">
    <text evidence="1">The sequence shown here is derived from an EMBL/GenBank/DDBJ whole genome shotgun (WGS) entry which is preliminary data.</text>
</comment>